<feature type="domain" description="F-box" evidence="1">
    <location>
        <begin position="2"/>
        <end position="46"/>
    </location>
</feature>
<name>A0A9P8GGN6_AURME</name>
<dbReference type="Proteomes" id="UP000767238">
    <property type="component" value="Unassembled WGS sequence"/>
</dbReference>
<reference evidence="2" key="1">
    <citation type="journal article" date="2021" name="J Fungi (Basel)">
        <title>Virulence traits and population genomics of the black yeast Aureobasidium melanogenum.</title>
        <authorList>
            <person name="Cernosa A."/>
            <person name="Sun X."/>
            <person name="Gostincar C."/>
            <person name="Fang C."/>
            <person name="Gunde-Cimerman N."/>
            <person name="Song Z."/>
        </authorList>
    </citation>
    <scope>NUCLEOTIDE SEQUENCE</scope>
    <source>
        <strain evidence="2">EXF-8016</strain>
    </source>
</reference>
<dbReference type="InterPro" id="IPR036047">
    <property type="entry name" value="F-box-like_dom_sf"/>
</dbReference>
<evidence type="ECO:0000259" key="1">
    <source>
        <dbReference type="PROSITE" id="PS50181"/>
    </source>
</evidence>
<feature type="non-terminal residue" evidence="2">
    <location>
        <position position="167"/>
    </location>
</feature>
<dbReference type="InterPro" id="IPR001810">
    <property type="entry name" value="F-box_dom"/>
</dbReference>
<dbReference type="PROSITE" id="PS50181">
    <property type="entry name" value="FBOX"/>
    <property type="match status" value="1"/>
</dbReference>
<reference evidence="2" key="2">
    <citation type="submission" date="2021-08" db="EMBL/GenBank/DDBJ databases">
        <authorList>
            <person name="Gostincar C."/>
            <person name="Sun X."/>
            <person name="Song Z."/>
            <person name="Gunde-Cimerman N."/>
        </authorList>
    </citation>
    <scope>NUCLEOTIDE SEQUENCE</scope>
    <source>
        <strain evidence="2">EXF-8016</strain>
    </source>
</reference>
<dbReference type="AlphaFoldDB" id="A0A9P8GGN6"/>
<proteinExistence type="predicted"/>
<gene>
    <name evidence="2" type="ORF">KCV03_g4604</name>
</gene>
<dbReference type="Pfam" id="PF00646">
    <property type="entry name" value="F-box"/>
    <property type="match status" value="1"/>
</dbReference>
<accession>A0A9P8GGN6</accession>
<dbReference type="SUPFAM" id="SSF81383">
    <property type="entry name" value="F-box domain"/>
    <property type="match status" value="1"/>
</dbReference>
<dbReference type="OrthoDB" id="10427093at2759"/>
<protein>
    <recommendedName>
        <fullName evidence="1">F-box domain-containing protein</fullName>
    </recommendedName>
</protein>
<evidence type="ECO:0000313" key="3">
    <source>
        <dbReference type="Proteomes" id="UP000767238"/>
    </source>
</evidence>
<comment type="caution">
    <text evidence="2">The sequence shown here is derived from an EMBL/GenBank/DDBJ whole genome shotgun (WGS) entry which is preliminary data.</text>
</comment>
<organism evidence="2 3">
    <name type="scientific">Aureobasidium melanogenum</name>
    <name type="common">Aureobasidium pullulans var. melanogenum</name>
    <dbReference type="NCBI Taxonomy" id="46634"/>
    <lineage>
        <taxon>Eukaryota</taxon>
        <taxon>Fungi</taxon>
        <taxon>Dikarya</taxon>
        <taxon>Ascomycota</taxon>
        <taxon>Pezizomycotina</taxon>
        <taxon>Dothideomycetes</taxon>
        <taxon>Dothideomycetidae</taxon>
        <taxon>Dothideales</taxon>
        <taxon>Saccotheciaceae</taxon>
        <taxon>Aureobasidium</taxon>
    </lineage>
</organism>
<dbReference type="EMBL" id="JAHFYH010000028">
    <property type="protein sequence ID" value="KAH0222378.1"/>
    <property type="molecule type" value="Genomic_DNA"/>
</dbReference>
<sequence length="167" mass="18225">MPTNLLFLPPELLLHTANYIPPSSVLALRLVNKHLCAAIEKAFNTLCLAEVTFPFTACGLRSLVRFSRSPLAQHVKVLLLRIDGVCTHLQIKSVRNQIHLSEALALLCSCHASLSVGVKYDPKGTTITEIRASGAKMAVMTNIKHVFTEFLLPAVAASGHHHLDTLL</sequence>
<evidence type="ECO:0000313" key="2">
    <source>
        <dbReference type="EMBL" id="KAH0222378.1"/>
    </source>
</evidence>